<dbReference type="InterPro" id="IPR036237">
    <property type="entry name" value="Xyl_isomerase-like_sf"/>
</dbReference>
<sequence>MPLFGLSTASVYPEPTAHAFDYAERLGYDAVEVMVSIDVVSQETDRILALRDQHGVPVCAVHAPCLLITQRVWGTDPWVKLERSAEMAAALDADVVVVHPPFRWQRDYAAGFVAGIAELERRTGIAFAVENMYPWRATSKRELKVYQPGWDPSEESYANTTLDLSHAATAQSDPLAMAQRLGDRLRHVHMTDGSGSPKDEHLVPGRGAMPTGPLLEHLAGRGFEGHVVAEINTRRADDPEERESDLLETLAYTRLHFAAPDAAPRRD</sequence>
<comment type="caution">
    <text evidence="2">The sequence shown here is derived from an EMBL/GenBank/DDBJ whole genome shotgun (WGS) entry which is preliminary data.</text>
</comment>
<dbReference type="PANTHER" id="PTHR12110">
    <property type="entry name" value="HYDROXYPYRUVATE ISOMERASE"/>
    <property type="match status" value="1"/>
</dbReference>
<dbReference type="Gene3D" id="3.20.20.150">
    <property type="entry name" value="Divalent-metal-dependent TIM barrel enzymes"/>
    <property type="match status" value="1"/>
</dbReference>
<dbReference type="InterPro" id="IPR050312">
    <property type="entry name" value="IolE/XylAMocC-like"/>
</dbReference>
<reference evidence="2 3" key="1">
    <citation type="submission" date="2018-11" db="EMBL/GenBank/DDBJ databases">
        <title>Sequencing the genomes of 1000 actinobacteria strains.</title>
        <authorList>
            <person name="Klenk H.-P."/>
        </authorList>
    </citation>
    <scope>NUCLEOTIDE SEQUENCE [LARGE SCALE GENOMIC DNA]</scope>
    <source>
        <strain evidence="2 3">DSM 12652</strain>
    </source>
</reference>
<dbReference type="PANTHER" id="PTHR12110:SF47">
    <property type="match status" value="1"/>
</dbReference>
<protein>
    <submittedName>
        <fullName evidence="2">Sugar phosphate isomerase/epimerase</fullName>
    </submittedName>
</protein>
<dbReference type="SUPFAM" id="SSF51658">
    <property type="entry name" value="Xylose isomerase-like"/>
    <property type="match status" value="1"/>
</dbReference>
<dbReference type="EMBL" id="RKHO01000001">
    <property type="protein sequence ID" value="ROR89474.1"/>
    <property type="molecule type" value="Genomic_DNA"/>
</dbReference>
<dbReference type="GO" id="GO:0016853">
    <property type="term" value="F:isomerase activity"/>
    <property type="evidence" value="ECO:0007669"/>
    <property type="project" value="UniProtKB-KW"/>
</dbReference>
<organism evidence="2 3">
    <name type="scientific">Nocardioides aurantiacus</name>
    <dbReference type="NCBI Taxonomy" id="86796"/>
    <lineage>
        <taxon>Bacteria</taxon>
        <taxon>Bacillati</taxon>
        <taxon>Actinomycetota</taxon>
        <taxon>Actinomycetes</taxon>
        <taxon>Propionibacteriales</taxon>
        <taxon>Nocardioidaceae</taxon>
        <taxon>Nocardioides</taxon>
    </lineage>
</organism>
<gene>
    <name evidence="2" type="ORF">EDD33_0299</name>
</gene>
<evidence type="ECO:0000259" key="1">
    <source>
        <dbReference type="Pfam" id="PF01261"/>
    </source>
</evidence>
<dbReference type="InterPro" id="IPR013022">
    <property type="entry name" value="Xyl_isomerase-like_TIM-brl"/>
</dbReference>
<accession>A0A3N2CQ84</accession>
<dbReference type="OrthoDB" id="3248123at2"/>
<name>A0A3N2CQ84_9ACTN</name>
<keyword evidence="3" id="KW-1185">Reference proteome</keyword>
<dbReference type="AlphaFoldDB" id="A0A3N2CQ84"/>
<dbReference type="RefSeq" id="WP_123388829.1">
    <property type="nucleotide sequence ID" value="NZ_RKHO01000001.1"/>
</dbReference>
<dbReference type="Pfam" id="PF01261">
    <property type="entry name" value="AP_endonuc_2"/>
    <property type="match status" value="1"/>
</dbReference>
<proteinExistence type="predicted"/>
<feature type="domain" description="Xylose isomerase-like TIM barrel" evidence="1">
    <location>
        <begin position="20"/>
        <end position="243"/>
    </location>
</feature>
<evidence type="ECO:0000313" key="3">
    <source>
        <dbReference type="Proteomes" id="UP000281738"/>
    </source>
</evidence>
<keyword evidence="2" id="KW-0413">Isomerase</keyword>
<evidence type="ECO:0000313" key="2">
    <source>
        <dbReference type="EMBL" id="ROR89474.1"/>
    </source>
</evidence>
<dbReference type="Proteomes" id="UP000281738">
    <property type="component" value="Unassembled WGS sequence"/>
</dbReference>